<dbReference type="InterPro" id="IPR005467">
    <property type="entry name" value="His_kinase_dom"/>
</dbReference>
<dbReference type="EMBL" id="WHJG01000053">
    <property type="protein sequence ID" value="NHZ83497.1"/>
    <property type="molecule type" value="Genomic_DNA"/>
</dbReference>
<comment type="catalytic activity">
    <reaction evidence="1">
        <text>ATP + protein L-histidine = ADP + protein N-phospho-L-histidine.</text>
        <dbReference type="EC" id="2.7.13.3"/>
    </reaction>
</comment>
<comment type="caution">
    <text evidence="12">The sequence shown here is derived from an EMBL/GenBank/DDBJ whole genome shotgun (WGS) entry which is preliminary data.</text>
</comment>
<feature type="domain" description="Response regulatory" evidence="10">
    <location>
        <begin position="525"/>
        <end position="642"/>
    </location>
</feature>
<keyword evidence="8" id="KW-1133">Transmembrane helix</keyword>
<name>A0ABX0NIV1_9BURK</name>
<dbReference type="SMART" id="SM00448">
    <property type="entry name" value="REC"/>
    <property type="match status" value="1"/>
</dbReference>
<feature type="transmembrane region" description="Helical" evidence="8">
    <location>
        <begin position="20"/>
        <end position="40"/>
    </location>
</feature>
<evidence type="ECO:0000256" key="6">
    <source>
        <dbReference type="ARBA" id="ARBA00022777"/>
    </source>
</evidence>
<dbReference type="Gene3D" id="3.30.565.10">
    <property type="entry name" value="Histidine kinase-like ATPase, C-terminal domain"/>
    <property type="match status" value="1"/>
</dbReference>
<dbReference type="SMART" id="SM00388">
    <property type="entry name" value="HisKA"/>
    <property type="match status" value="1"/>
</dbReference>
<comment type="subcellular location">
    <subcellularLocation>
        <location evidence="2">Membrane</location>
    </subcellularLocation>
</comment>
<gene>
    <name evidence="12" type="ORF">F2P44_30150</name>
</gene>
<dbReference type="SUPFAM" id="SSF47384">
    <property type="entry name" value="Homodimeric domain of signal transducing histidine kinase"/>
    <property type="match status" value="1"/>
</dbReference>
<dbReference type="SUPFAM" id="SSF55874">
    <property type="entry name" value="ATPase domain of HSP90 chaperone/DNA topoisomerase II/histidine kinase"/>
    <property type="match status" value="1"/>
</dbReference>
<evidence type="ECO:0000256" key="3">
    <source>
        <dbReference type="ARBA" id="ARBA00012438"/>
    </source>
</evidence>
<keyword evidence="5" id="KW-0808">Transferase</keyword>
<feature type="modified residue" description="4-aspartylphosphate" evidence="7">
    <location>
        <position position="575"/>
    </location>
</feature>
<dbReference type="InterPro" id="IPR004358">
    <property type="entry name" value="Sig_transdc_His_kin-like_C"/>
</dbReference>
<dbReference type="SMART" id="SM00387">
    <property type="entry name" value="HATPase_c"/>
    <property type="match status" value="1"/>
</dbReference>
<dbReference type="InterPro" id="IPR036890">
    <property type="entry name" value="HATPase_C_sf"/>
</dbReference>
<dbReference type="InterPro" id="IPR001789">
    <property type="entry name" value="Sig_transdc_resp-reg_receiver"/>
</dbReference>
<dbReference type="Proteomes" id="UP000621455">
    <property type="component" value="Unassembled WGS sequence"/>
</dbReference>
<evidence type="ECO:0000256" key="5">
    <source>
        <dbReference type="ARBA" id="ARBA00022679"/>
    </source>
</evidence>
<dbReference type="InterPro" id="IPR011006">
    <property type="entry name" value="CheY-like_superfamily"/>
</dbReference>
<keyword evidence="8" id="KW-0472">Membrane</keyword>
<protein>
    <recommendedName>
        <fullName evidence="3">histidine kinase</fullName>
        <ecNumber evidence="3">2.7.13.3</ecNumber>
    </recommendedName>
</protein>
<dbReference type="Pfam" id="PF00072">
    <property type="entry name" value="Response_reg"/>
    <property type="match status" value="1"/>
</dbReference>
<evidence type="ECO:0000259" key="11">
    <source>
        <dbReference type="PROSITE" id="PS50885"/>
    </source>
</evidence>
<dbReference type="CDD" id="cd00082">
    <property type="entry name" value="HisKA"/>
    <property type="match status" value="1"/>
</dbReference>
<proteinExistence type="predicted"/>
<dbReference type="PROSITE" id="PS50110">
    <property type="entry name" value="RESPONSE_REGULATORY"/>
    <property type="match status" value="1"/>
</dbReference>
<dbReference type="PANTHER" id="PTHR43047:SF72">
    <property type="entry name" value="OSMOSENSING HISTIDINE PROTEIN KINASE SLN1"/>
    <property type="match status" value="1"/>
</dbReference>
<dbReference type="InterPro" id="IPR007891">
    <property type="entry name" value="CHASE3"/>
</dbReference>
<organism evidence="12 13">
    <name type="scientific">Massilia frigida</name>
    <dbReference type="NCBI Taxonomy" id="2609281"/>
    <lineage>
        <taxon>Bacteria</taxon>
        <taxon>Pseudomonadati</taxon>
        <taxon>Pseudomonadota</taxon>
        <taxon>Betaproteobacteria</taxon>
        <taxon>Burkholderiales</taxon>
        <taxon>Oxalobacteraceae</taxon>
        <taxon>Telluria group</taxon>
        <taxon>Massilia</taxon>
    </lineage>
</organism>
<evidence type="ECO:0000256" key="2">
    <source>
        <dbReference type="ARBA" id="ARBA00004370"/>
    </source>
</evidence>
<dbReference type="PROSITE" id="PS50885">
    <property type="entry name" value="HAMP"/>
    <property type="match status" value="1"/>
</dbReference>
<keyword evidence="8" id="KW-0812">Transmembrane</keyword>
<dbReference type="Pfam" id="PF05227">
    <property type="entry name" value="CHASE3"/>
    <property type="match status" value="1"/>
</dbReference>
<dbReference type="CDD" id="cd00156">
    <property type="entry name" value="REC"/>
    <property type="match status" value="1"/>
</dbReference>
<reference evidence="12 13" key="1">
    <citation type="submission" date="2019-10" db="EMBL/GenBank/DDBJ databases">
        <title>Taxonomy of Antarctic Massilia spp.: description of Massilia rubra sp. nov., Massilia aquatica sp. nov., Massilia mucilaginosa sp. nov., Massilia frigida sp. nov. isolated from streams, lakes and regoliths.</title>
        <authorList>
            <person name="Holochova P."/>
            <person name="Sedlacek I."/>
            <person name="Kralova S."/>
            <person name="Maslanova I."/>
            <person name="Busse H.-J."/>
            <person name="Stankova E."/>
            <person name="Vrbovska V."/>
            <person name="Kovarovic V."/>
            <person name="Bartak M."/>
            <person name="Svec P."/>
            <person name="Pantucek R."/>
        </authorList>
    </citation>
    <scope>NUCLEOTIDE SEQUENCE [LARGE SCALE GENOMIC DNA]</scope>
    <source>
        <strain evidence="12 13">CCM 8695</strain>
    </source>
</reference>
<dbReference type="InterPro" id="IPR003661">
    <property type="entry name" value="HisK_dim/P_dom"/>
</dbReference>
<dbReference type="PROSITE" id="PS50109">
    <property type="entry name" value="HIS_KIN"/>
    <property type="match status" value="1"/>
</dbReference>
<evidence type="ECO:0000313" key="13">
    <source>
        <dbReference type="Proteomes" id="UP000621455"/>
    </source>
</evidence>
<dbReference type="InterPro" id="IPR003660">
    <property type="entry name" value="HAMP_dom"/>
</dbReference>
<dbReference type="InterPro" id="IPR036097">
    <property type="entry name" value="HisK_dim/P_sf"/>
</dbReference>
<dbReference type="Gene3D" id="6.10.340.10">
    <property type="match status" value="1"/>
</dbReference>
<evidence type="ECO:0000256" key="8">
    <source>
        <dbReference type="SAM" id="Phobius"/>
    </source>
</evidence>
<feature type="domain" description="HAMP" evidence="11">
    <location>
        <begin position="214"/>
        <end position="265"/>
    </location>
</feature>
<dbReference type="Pfam" id="PF02518">
    <property type="entry name" value="HATPase_c"/>
    <property type="match status" value="1"/>
</dbReference>
<evidence type="ECO:0000259" key="10">
    <source>
        <dbReference type="PROSITE" id="PS50110"/>
    </source>
</evidence>
<evidence type="ECO:0000256" key="4">
    <source>
        <dbReference type="ARBA" id="ARBA00022553"/>
    </source>
</evidence>
<dbReference type="SUPFAM" id="SSF52172">
    <property type="entry name" value="CheY-like"/>
    <property type="match status" value="1"/>
</dbReference>
<dbReference type="CDD" id="cd19410">
    <property type="entry name" value="HK9-like_sensor"/>
    <property type="match status" value="1"/>
</dbReference>
<feature type="transmembrane region" description="Helical" evidence="8">
    <location>
        <begin position="186"/>
        <end position="212"/>
    </location>
</feature>
<dbReference type="Pfam" id="PF00512">
    <property type="entry name" value="HisKA"/>
    <property type="match status" value="1"/>
</dbReference>
<evidence type="ECO:0000259" key="9">
    <source>
        <dbReference type="PROSITE" id="PS50109"/>
    </source>
</evidence>
<accession>A0ABX0NIV1</accession>
<evidence type="ECO:0000256" key="7">
    <source>
        <dbReference type="PROSITE-ProRule" id="PRU00169"/>
    </source>
</evidence>
<dbReference type="Gene3D" id="1.10.287.130">
    <property type="match status" value="1"/>
</dbReference>
<keyword evidence="6" id="KW-0418">Kinase</keyword>
<dbReference type="CDD" id="cd16922">
    <property type="entry name" value="HATPase_EvgS-ArcB-TorS-like"/>
    <property type="match status" value="1"/>
</dbReference>
<sequence>MSALSSWSQWWSNRSLRVKGLVLIAVPLVILLGALASSYLMGAESRRAQQGVQRTLQIQHDIQEVHTLLAEAATGVRGYLLTGRANFLERYRIAETELPRTLRRLRGQIRDPQQRALLDQVAALAARKSEGLSELVALGNTTPAATLVPILVSNKVVLDELRGHIDAMLAREDVLRRESERFADQVYTRTMVATGVASAAGVLGALVVVLLFSTGIGRRVRDLADNAQRLARGAPLAPISPATDELGQLAARMEHASMLLAARSADAEQAYREAERASQAKTEFLSRTSHELRTPLNAILGFAQLLERDLTTPAEREHVGHILKGGRHLLALINEVLDIARIETGHLDLDPEPVEVDSLLREALALIAPMAGERGVTLAAPAPSSVVHVLADRKRLLQVMLNLLSNAVKYNHPNGTVSLRVEADAERARIGVIDNGPGIDPSLQARLFTPFDRLGAEHRPGEGTGLGLAVSLQMVRAMGGDIGMESTVGQGSTFRVELPLSAAAGHALAARPADMAAPPSQRACTVLYIEDQSSNLALVEILLARRPSITLLSASTGSAGLALAQRHAPDLVLLDLHLPDVSGLDLLAQLRATAGLSQTPVVMVSADALPATIAGALAAGAAGYLTKPLDVPLFFATLDRLLP</sequence>
<dbReference type="EC" id="2.7.13.3" evidence="3"/>
<evidence type="ECO:0000313" key="12">
    <source>
        <dbReference type="EMBL" id="NHZ83497.1"/>
    </source>
</evidence>
<dbReference type="RefSeq" id="WP_167093227.1">
    <property type="nucleotide sequence ID" value="NZ_WHJG01000053.1"/>
</dbReference>
<keyword evidence="13" id="KW-1185">Reference proteome</keyword>
<dbReference type="PRINTS" id="PR00344">
    <property type="entry name" value="BCTRLSENSOR"/>
</dbReference>
<dbReference type="PANTHER" id="PTHR43047">
    <property type="entry name" value="TWO-COMPONENT HISTIDINE PROTEIN KINASE"/>
    <property type="match status" value="1"/>
</dbReference>
<dbReference type="Gene3D" id="3.40.50.2300">
    <property type="match status" value="1"/>
</dbReference>
<feature type="domain" description="Histidine kinase" evidence="9">
    <location>
        <begin position="287"/>
        <end position="502"/>
    </location>
</feature>
<dbReference type="InterPro" id="IPR003594">
    <property type="entry name" value="HATPase_dom"/>
</dbReference>
<keyword evidence="4 7" id="KW-0597">Phosphoprotein</keyword>
<evidence type="ECO:0000256" key="1">
    <source>
        <dbReference type="ARBA" id="ARBA00000085"/>
    </source>
</evidence>